<evidence type="ECO:0000313" key="2">
    <source>
        <dbReference type="Proteomes" id="UP000075526"/>
    </source>
</evidence>
<proteinExistence type="predicted"/>
<evidence type="ECO:0000313" key="1">
    <source>
        <dbReference type="EMBL" id="KXV16964.1"/>
    </source>
</evidence>
<dbReference type="PATRIC" id="fig|178901.13.peg.849"/>
<dbReference type="Proteomes" id="UP000075526">
    <property type="component" value="Unassembled WGS sequence"/>
</dbReference>
<dbReference type="PIRSF" id="PIRSF034586">
    <property type="entry name" value="Vir_effector_SfrC"/>
    <property type="match status" value="1"/>
</dbReference>
<dbReference type="InterPro" id="IPR017030">
    <property type="entry name" value="Vir_effector_SfrC"/>
</dbReference>
<evidence type="ECO:0008006" key="3">
    <source>
        <dbReference type="Google" id="ProtNLM"/>
    </source>
</evidence>
<sequence length="801" mass="89183">MARRLAAAASRPPAVAVYGASQAGKSYLMSGLSSPAEGPFLISYGDRQLDYLLEINPSGGDESSGLVSRFTLHAPRSPNPQFSVPVKLLSISDIIRIIGNTFLSDFRIIENKEKPETIPLQWNALAARLEALPRADGQGVFTIDDVEALREYFERKFGDKNWISALTPAYWDWMGRTIATLPLHAAIMAFSPLWGHTQYLTDYATQLVRALVELGQPELAFCGVDALVPRAVSILNVMTLFQTTVNAQSLTLLSSTGASATLPRNIVSALVSELVVPMQKARWDFMQTTDLLDFPGARSRLEISDVAKGADIVGKLFLRGKVDYLFELYQTDMEVTSLLLCVADSAQEVTGLPRMIESWIHSTLGKTARDRASQADSLFVILTKFDRQFEGKAGADDNSTETWDMRLNASLINFFKAPWVDEWKPGQPFNNVQWLRAASAGDLYRKDNRGTHETEMLPDVKARVERRRAAYLRSEPVLKHIANYEKAFDQALLPNDGGISYLAERLRPLCASNTKNEQLAARMHDCASAILALTARYYHDPDSMNATEEAQQALGAIANELSALYHNRMFGPFLLHLSLPRETIIREWRNFSSDIETTPPQPATTSLLSGILNIAQAQAAPAKDQHDQFAEQVMSVWVEERLNAFMTDPVQAAAFGMKPHTIRPFIERLEKLADTLGIEKTIAERLRLQCSHNNALTQSGEKQAVICAEIIGRFVTYLGYETMPEDARPALPANGRTIFSRPEAPVYFPQLPEKPAVYLDNFFQDWVLGLLRRLEEGGPNFDIEANKQLGTILDTLEPLKS</sequence>
<name>A0A149RRH4_9PROT</name>
<organism evidence="1 2">
    <name type="scientific">Acetobacter malorum</name>
    <dbReference type="NCBI Taxonomy" id="178901"/>
    <lineage>
        <taxon>Bacteria</taxon>
        <taxon>Pseudomonadati</taxon>
        <taxon>Pseudomonadota</taxon>
        <taxon>Alphaproteobacteria</taxon>
        <taxon>Acetobacterales</taxon>
        <taxon>Acetobacteraceae</taxon>
        <taxon>Acetobacter</taxon>
    </lineage>
</organism>
<dbReference type="Pfam" id="PF10139">
    <property type="entry name" value="Virul_Fac"/>
    <property type="match status" value="1"/>
</dbReference>
<protein>
    <recommendedName>
        <fullName evidence="3">Virulence factor</fullName>
    </recommendedName>
</protein>
<gene>
    <name evidence="1" type="ORF">AD933_05320</name>
</gene>
<dbReference type="EMBL" id="LHZF01000152">
    <property type="protein sequence ID" value="KXV16964.1"/>
    <property type="molecule type" value="Genomic_DNA"/>
</dbReference>
<dbReference type="AlphaFoldDB" id="A0A149RRH4"/>
<reference evidence="1 2" key="1">
    <citation type="submission" date="2015-06" db="EMBL/GenBank/DDBJ databases">
        <title>Improved classification and identification of acetic acid bacteria using matrix-assisted laser desorption/ionization time-of-flight mass spectrometry; Gluconobacter nephelii and Gluconobacter uchimurae are later heterotypic synonyms of Gluconobacter japonicus and Gluconobacter oxydans, respectively.</title>
        <authorList>
            <person name="Li L."/>
            <person name="Cleenwerck I."/>
            <person name="De Vuyst L."/>
            <person name="Vandamme P."/>
        </authorList>
    </citation>
    <scope>NUCLEOTIDE SEQUENCE [LARGE SCALE GENOMIC DNA]</scope>
    <source>
        <strain evidence="1 2">LMG 1552</strain>
    </source>
</reference>
<accession>A0A149RRH4</accession>
<comment type="caution">
    <text evidence="1">The sequence shown here is derived from an EMBL/GenBank/DDBJ whole genome shotgun (WGS) entry which is preliminary data.</text>
</comment>